<keyword evidence="2" id="KW-1185">Reference proteome</keyword>
<comment type="caution">
    <text evidence="1">The sequence shown here is derived from an EMBL/GenBank/DDBJ whole genome shotgun (WGS) entry which is preliminary data.</text>
</comment>
<dbReference type="RefSeq" id="WP_242837199.1">
    <property type="nucleotide sequence ID" value="NZ_BAUP01000100.1"/>
</dbReference>
<organism evidence="1 2">
    <name type="scientific">Holospora elegans E1</name>
    <dbReference type="NCBI Taxonomy" id="1427503"/>
    <lineage>
        <taxon>Bacteria</taxon>
        <taxon>Pseudomonadati</taxon>
        <taxon>Pseudomonadota</taxon>
        <taxon>Alphaproteobacteria</taxon>
        <taxon>Holosporales</taxon>
        <taxon>Holosporaceae</taxon>
        <taxon>Holospora</taxon>
    </lineage>
</organism>
<dbReference type="EMBL" id="BAUP01000100">
    <property type="protein sequence ID" value="GAJ46473.1"/>
    <property type="molecule type" value="Genomic_DNA"/>
</dbReference>
<evidence type="ECO:0000313" key="1">
    <source>
        <dbReference type="EMBL" id="GAJ46473.1"/>
    </source>
</evidence>
<protein>
    <submittedName>
        <fullName evidence="1">Uncharacterized protein</fullName>
    </submittedName>
</protein>
<accession>A0A023DZH4</accession>
<sequence>MLLNIYFDTFNSYGFRPPLANTRPLEMLEGTLHIFAALHANKTLKINHAIFC</sequence>
<dbReference type="Proteomes" id="UP000024842">
    <property type="component" value="Unassembled WGS sequence"/>
</dbReference>
<proteinExistence type="predicted"/>
<evidence type="ECO:0000313" key="2">
    <source>
        <dbReference type="Proteomes" id="UP000024842"/>
    </source>
</evidence>
<reference evidence="1 2" key="1">
    <citation type="journal article" date="2014" name="FEMS Microbiol. Lett.">
        <title>Draft genome sequences of three Holospora species (Holospora obtusa, Holospora undulata, and Holospora elegans), endonuclear symbiotic bacteria of the ciliate Paramecium caudatum.</title>
        <authorList>
            <person name="Dohra H."/>
            <person name="Tanaka K."/>
            <person name="Suzuki T."/>
            <person name="Fujishima M."/>
            <person name="Suzuki H."/>
        </authorList>
    </citation>
    <scope>NUCLEOTIDE SEQUENCE [LARGE SCALE GENOMIC DNA]</scope>
    <source>
        <strain evidence="1 2">E1</strain>
    </source>
</reference>
<gene>
    <name evidence="1" type="ORF">HE1_00808</name>
</gene>
<dbReference type="AlphaFoldDB" id="A0A023DZH4"/>
<name>A0A023DZH4_9PROT</name>